<organism evidence="1 2">
    <name type="scientific">Silvanigrella paludirubra</name>
    <dbReference type="NCBI Taxonomy" id="2499159"/>
    <lineage>
        <taxon>Bacteria</taxon>
        <taxon>Pseudomonadati</taxon>
        <taxon>Bdellovibrionota</taxon>
        <taxon>Oligoflexia</taxon>
        <taxon>Silvanigrellales</taxon>
        <taxon>Silvanigrellaceae</taxon>
        <taxon>Silvanigrella</taxon>
    </lineage>
</organism>
<evidence type="ECO:0000313" key="1">
    <source>
        <dbReference type="EMBL" id="KAB8039711.1"/>
    </source>
</evidence>
<reference evidence="1 2" key="1">
    <citation type="submission" date="2019-10" db="EMBL/GenBank/DDBJ databases">
        <title>New species of Slilvanegrellaceae.</title>
        <authorList>
            <person name="Pitt A."/>
            <person name="Hahn M.W."/>
        </authorList>
    </citation>
    <scope>NUCLEOTIDE SEQUENCE [LARGE SCALE GENOMIC DNA]</scope>
    <source>
        <strain evidence="1 2">SP-Ram-0.45-NSY-1</strain>
    </source>
</reference>
<dbReference type="RefSeq" id="WP_153419136.1">
    <property type="nucleotide sequence ID" value="NZ_WFLM01000002.1"/>
</dbReference>
<gene>
    <name evidence="1" type="ORF">GCL60_05470</name>
</gene>
<sequence>MQIAERIVRGMQLFGAYKNEEAKEFVGELGWKVVQNNGGWQEICYNTNIKYISLVKKDLQKQIKIIKKEEKNLKLIT</sequence>
<comment type="caution">
    <text evidence="1">The sequence shown here is derived from an EMBL/GenBank/DDBJ whole genome shotgun (WGS) entry which is preliminary data.</text>
</comment>
<protein>
    <submittedName>
        <fullName evidence="1">Uncharacterized protein</fullName>
    </submittedName>
</protein>
<name>A0A6N6VUH2_9BACT</name>
<dbReference type="AlphaFoldDB" id="A0A6N6VUH2"/>
<evidence type="ECO:0000313" key="2">
    <source>
        <dbReference type="Proteomes" id="UP000437748"/>
    </source>
</evidence>
<dbReference type="EMBL" id="WFLM01000002">
    <property type="protein sequence ID" value="KAB8039711.1"/>
    <property type="molecule type" value="Genomic_DNA"/>
</dbReference>
<proteinExistence type="predicted"/>
<dbReference type="Proteomes" id="UP000437748">
    <property type="component" value="Unassembled WGS sequence"/>
</dbReference>
<keyword evidence="2" id="KW-1185">Reference proteome</keyword>
<accession>A0A6N6VUH2</accession>